<gene>
    <name evidence="1" type="ORF">B456_005G008500</name>
</gene>
<evidence type="ECO:0000313" key="1">
    <source>
        <dbReference type="EMBL" id="KJB27761.1"/>
    </source>
</evidence>
<dbReference type="SUPFAM" id="SSF57933">
    <property type="entry name" value="TAZ domain"/>
    <property type="match status" value="1"/>
</dbReference>
<sequence>MWQLLELHSRMCNEPDSCKFPLCRHFKEKIEQQCKKDGTKWKLLVNKVIAAKNGSYICSPLGDIYMALPCIFSGMINASYKLQKFENGKII</sequence>
<evidence type="ECO:0000313" key="2">
    <source>
        <dbReference type="Proteomes" id="UP000032304"/>
    </source>
</evidence>
<dbReference type="EMBL" id="CM001744">
    <property type="protein sequence ID" value="KJB27761.1"/>
    <property type="molecule type" value="Genomic_DNA"/>
</dbReference>
<reference evidence="1 2" key="1">
    <citation type="journal article" date="2012" name="Nature">
        <title>Repeated polyploidization of Gossypium genomes and the evolution of spinnable cotton fibres.</title>
        <authorList>
            <person name="Paterson A.H."/>
            <person name="Wendel J.F."/>
            <person name="Gundlach H."/>
            <person name="Guo H."/>
            <person name="Jenkins J."/>
            <person name="Jin D."/>
            <person name="Llewellyn D."/>
            <person name="Showmaker K.C."/>
            <person name="Shu S."/>
            <person name="Udall J."/>
            <person name="Yoo M.J."/>
            <person name="Byers R."/>
            <person name="Chen W."/>
            <person name="Doron-Faigenboim A."/>
            <person name="Duke M.V."/>
            <person name="Gong L."/>
            <person name="Grimwood J."/>
            <person name="Grover C."/>
            <person name="Grupp K."/>
            <person name="Hu G."/>
            <person name="Lee T.H."/>
            <person name="Li J."/>
            <person name="Lin L."/>
            <person name="Liu T."/>
            <person name="Marler B.S."/>
            <person name="Page J.T."/>
            <person name="Roberts A.W."/>
            <person name="Romanel E."/>
            <person name="Sanders W.S."/>
            <person name="Szadkowski E."/>
            <person name="Tan X."/>
            <person name="Tang H."/>
            <person name="Xu C."/>
            <person name="Wang J."/>
            <person name="Wang Z."/>
            <person name="Zhang D."/>
            <person name="Zhang L."/>
            <person name="Ashrafi H."/>
            <person name="Bedon F."/>
            <person name="Bowers J.E."/>
            <person name="Brubaker C.L."/>
            <person name="Chee P.W."/>
            <person name="Das S."/>
            <person name="Gingle A.R."/>
            <person name="Haigler C.H."/>
            <person name="Harker D."/>
            <person name="Hoffmann L.V."/>
            <person name="Hovav R."/>
            <person name="Jones D.C."/>
            <person name="Lemke C."/>
            <person name="Mansoor S."/>
            <person name="ur Rahman M."/>
            <person name="Rainville L.N."/>
            <person name="Rambani A."/>
            <person name="Reddy U.K."/>
            <person name="Rong J.K."/>
            <person name="Saranga Y."/>
            <person name="Scheffler B.E."/>
            <person name="Scheffler J.A."/>
            <person name="Stelly D.M."/>
            <person name="Triplett B.A."/>
            <person name="Van Deynze A."/>
            <person name="Vaslin M.F."/>
            <person name="Waghmare V.N."/>
            <person name="Walford S.A."/>
            <person name="Wright R.J."/>
            <person name="Zaki E.A."/>
            <person name="Zhang T."/>
            <person name="Dennis E.S."/>
            <person name="Mayer K.F."/>
            <person name="Peterson D.G."/>
            <person name="Rokhsar D.S."/>
            <person name="Wang X."/>
            <person name="Schmutz J."/>
        </authorList>
    </citation>
    <scope>NUCLEOTIDE SEQUENCE [LARGE SCALE GENOMIC DNA]</scope>
</reference>
<protein>
    <recommendedName>
        <fullName evidence="3">TAZ-type domain-containing protein</fullName>
    </recommendedName>
</protein>
<dbReference type="Proteomes" id="UP000032304">
    <property type="component" value="Chromosome 5"/>
</dbReference>
<name>A0A0D2RDK7_GOSRA</name>
<accession>A0A0D2RDK7</accession>
<dbReference type="PANTHER" id="PTHR46287:SF1">
    <property type="entry name" value="BTB_POZ AND TAZ DOMAIN-CONTAINING PROTEIN 3"/>
    <property type="match status" value="1"/>
</dbReference>
<dbReference type="InterPro" id="IPR035898">
    <property type="entry name" value="TAZ_dom_sf"/>
</dbReference>
<dbReference type="STRING" id="29730.A0A0D2RDK7"/>
<proteinExistence type="predicted"/>
<dbReference type="eggNOG" id="KOG1778">
    <property type="taxonomic scope" value="Eukaryota"/>
</dbReference>
<keyword evidence="2" id="KW-1185">Reference proteome</keyword>
<dbReference type="PANTHER" id="PTHR46287">
    <property type="entry name" value="BTB/POZ AND TAZ DOMAIN-CONTAINING PROTEIN 3-RELATED"/>
    <property type="match status" value="1"/>
</dbReference>
<organism evidence="1 2">
    <name type="scientific">Gossypium raimondii</name>
    <name type="common">Peruvian cotton</name>
    <name type="synonym">Gossypium klotzschianum subsp. raimondii</name>
    <dbReference type="NCBI Taxonomy" id="29730"/>
    <lineage>
        <taxon>Eukaryota</taxon>
        <taxon>Viridiplantae</taxon>
        <taxon>Streptophyta</taxon>
        <taxon>Embryophyta</taxon>
        <taxon>Tracheophyta</taxon>
        <taxon>Spermatophyta</taxon>
        <taxon>Magnoliopsida</taxon>
        <taxon>eudicotyledons</taxon>
        <taxon>Gunneridae</taxon>
        <taxon>Pentapetalae</taxon>
        <taxon>rosids</taxon>
        <taxon>malvids</taxon>
        <taxon>Malvales</taxon>
        <taxon>Malvaceae</taxon>
        <taxon>Malvoideae</taxon>
        <taxon>Gossypium</taxon>
    </lineage>
</organism>
<dbReference type="InterPro" id="IPR044513">
    <property type="entry name" value="BT1/2/3/4/5"/>
</dbReference>
<dbReference type="Gramene" id="KJB27761">
    <property type="protein sequence ID" value="KJB27761"/>
    <property type="gene ID" value="B456_005G008500"/>
</dbReference>
<dbReference type="AlphaFoldDB" id="A0A0D2RDK7"/>
<dbReference type="Gene3D" id="1.20.1020.10">
    <property type="entry name" value="TAZ domain"/>
    <property type="match status" value="1"/>
</dbReference>
<evidence type="ECO:0008006" key="3">
    <source>
        <dbReference type="Google" id="ProtNLM"/>
    </source>
</evidence>